<accession>T2IYA6</accession>
<evidence type="ECO:0000313" key="2">
    <source>
        <dbReference type="Proteomes" id="UP000017981"/>
    </source>
</evidence>
<organism evidence="1 2">
    <name type="scientific">Crocosphaera watsonii WH 0005</name>
    <dbReference type="NCBI Taxonomy" id="423472"/>
    <lineage>
        <taxon>Bacteria</taxon>
        <taxon>Bacillati</taxon>
        <taxon>Cyanobacteriota</taxon>
        <taxon>Cyanophyceae</taxon>
        <taxon>Oscillatoriophycideae</taxon>
        <taxon>Chroococcales</taxon>
        <taxon>Aphanothecaceae</taxon>
        <taxon>Crocosphaera</taxon>
    </lineage>
</organism>
<comment type="caution">
    <text evidence="1">The sequence shown here is derived from an EMBL/GenBank/DDBJ whole genome shotgun (WGS) entry which is preliminary data.</text>
</comment>
<protein>
    <submittedName>
        <fullName evidence="1">Uncharacterized protein</fullName>
    </submittedName>
</protein>
<dbReference type="AlphaFoldDB" id="T2IYA6"/>
<proteinExistence type="predicted"/>
<sequence>MKITYSSSLTDREWEIIEPLLPKKKNKTSNLDKKRNIRWYFLST</sequence>
<reference evidence="1 2" key="1">
    <citation type="submission" date="2013-01" db="EMBL/GenBank/DDBJ databases">
        <authorList>
            <person name="Bench S."/>
        </authorList>
    </citation>
    <scope>NUCLEOTIDE SEQUENCE [LARGE SCALE GENOMIC DNA]</scope>
    <source>
        <strain evidence="1 2">WH 0005</strain>
    </source>
</reference>
<dbReference type="Proteomes" id="UP000017981">
    <property type="component" value="Unassembled WGS sequence"/>
</dbReference>
<dbReference type="EMBL" id="CAQL01000938">
    <property type="protein sequence ID" value="CCQ57993.1"/>
    <property type="molecule type" value="Genomic_DNA"/>
</dbReference>
<evidence type="ECO:0000313" key="1">
    <source>
        <dbReference type="EMBL" id="CCQ57993.1"/>
    </source>
</evidence>
<reference evidence="1 2" key="2">
    <citation type="submission" date="2013-09" db="EMBL/GenBank/DDBJ databases">
        <title>Whole genome comparison of six Crocosphaera watsonii strains with differing phenotypes.</title>
        <authorList>
            <person name="Bench S.R."/>
            <person name="Heller P."/>
            <person name="Frank I."/>
            <person name="Arciniega M."/>
            <person name="Shilova I.N."/>
            <person name="Zehr J.P."/>
        </authorList>
    </citation>
    <scope>NUCLEOTIDE SEQUENCE [LARGE SCALE GENOMIC DNA]</scope>
    <source>
        <strain evidence="1 2">WH 0005</strain>
    </source>
</reference>
<name>T2IYA6_CROWT</name>
<gene>
    <name evidence="1" type="ORF">CWATWH0005_2412</name>
</gene>